<dbReference type="EMBL" id="UZAE01004301">
    <property type="protein sequence ID" value="VDO01113.1"/>
    <property type="molecule type" value="Genomic_DNA"/>
</dbReference>
<keyword evidence="1" id="KW-0547">Nucleotide-binding</keyword>
<keyword evidence="2" id="KW-0106">Calcium</keyword>
<dbReference type="Gene3D" id="1.10.238.10">
    <property type="entry name" value="EF-hand"/>
    <property type="match status" value="1"/>
</dbReference>
<dbReference type="AlphaFoldDB" id="A0A0R3TDW6"/>
<dbReference type="GO" id="GO:0003924">
    <property type="term" value="F:GTPase activity"/>
    <property type="evidence" value="ECO:0007669"/>
    <property type="project" value="InterPro"/>
</dbReference>
<evidence type="ECO:0000313" key="7">
    <source>
        <dbReference type="WBParaSite" id="HNAJ_0000525501-mRNA-1"/>
    </source>
</evidence>
<dbReference type="GO" id="GO:0005525">
    <property type="term" value="F:GTP binding"/>
    <property type="evidence" value="ECO:0007669"/>
    <property type="project" value="UniProtKB-KW"/>
</dbReference>
<dbReference type="Proteomes" id="UP000278807">
    <property type="component" value="Unassembled WGS sequence"/>
</dbReference>
<protein>
    <submittedName>
        <fullName evidence="7">Miro domain-containing protein</fullName>
    </submittedName>
</protein>
<dbReference type="FunFam" id="3.40.50.300:FF:000170">
    <property type="entry name" value="Mitochondrial Rho GTPase"/>
    <property type="match status" value="1"/>
</dbReference>
<evidence type="ECO:0000259" key="4">
    <source>
        <dbReference type="PROSITE" id="PS51423"/>
    </source>
</evidence>
<dbReference type="InterPro" id="IPR027417">
    <property type="entry name" value="P-loop_NTPase"/>
</dbReference>
<dbReference type="PROSITE" id="PS00018">
    <property type="entry name" value="EF_HAND_1"/>
    <property type="match status" value="1"/>
</dbReference>
<dbReference type="InterPro" id="IPR020860">
    <property type="entry name" value="MIRO_dom"/>
</dbReference>
<evidence type="ECO:0000313" key="5">
    <source>
        <dbReference type="EMBL" id="VDO01113.1"/>
    </source>
</evidence>
<dbReference type="InterPro" id="IPR018247">
    <property type="entry name" value="EF_Hand_1_Ca_BS"/>
</dbReference>
<feature type="domain" description="Miro" evidence="4">
    <location>
        <begin position="6"/>
        <end position="173"/>
    </location>
</feature>
<dbReference type="Pfam" id="PF00071">
    <property type="entry name" value="Ras"/>
    <property type="match status" value="1"/>
</dbReference>
<accession>A0A0R3TDW6</accession>
<dbReference type="SMART" id="SM00173">
    <property type="entry name" value="RAS"/>
    <property type="match status" value="1"/>
</dbReference>
<dbReference type="InterPro" id="IPR003578">
    <property type="entry name" value="Small_GTPase_Rho"/>
</dbReference>
<gene>
    <name evidence="5" type="ORF">HNAJ_LOCUS5253</name>
</gene>
<dbReference type="OrthoDB" id="10020961at2759"/>
<dbReference type="SMART" id="SM00174">
    <property type="entry name" value="RHO"/>
    <property type="match status" value="1"/>
</dbReference>
<dbReference type="WBParaSite" id="HNAJ_0000525501-mRNA-1">
    <property type="protein sequence ID" value="HNAJ_0000525501-mRNA-1"/>
    <property type="gene ID" value="HNAJ_0000525501"/>
</dbReference>
<dbReference type="PROSITE" id="PS51423">
    <property type="entry name" value="MIRO"/>
    <property type="match status" value="1"/>
</dbReference>
<evidence type="ECO:0000313" key="6">
    <source>
        <dbReference type="Proteomes" id="UP000278807"/>
    </source>
</evidence>
<sequence>MMSRSGGVVRILLVGEPLVGKTTLVLSLVSEEFSPEVPALSNEITIPASVTPEQVPTEIVDFSARIQSHDQLIHEIRLASVVCLVYALDDDNFLHHITSKWLPLIRSCYTENEQRVPVVLVGNKLDLVSTSKMEVVLPLMENFPEIETCIECSAKSLRNLGETFWFAQKAVLYPTSPLYNAEIKELTPECVCALSRIFRICDVDNDGYLSDKELEAFQERCFGIPLTSQSLTDVKQLIRNSTAGGVTVNGVTLKGSF</sequence>
<keyword evidence="6" id="KW-1185">Reference proteome</keyword>
<evidence type="ECO:0000256" key="3">
    <source>
        <dbReference type="ARBA" id="ARBA00023134"/>
    </source>
</evidence>
<dbReference type="SUPFAM" id="SSF47473">
    <property type="entry name" value="EF-hand"/>
    <property type="match status" value="1"/>
</dbReference>
<dbReference type="SUPFAM" id="SSF52540">
    <property type="entry name" value="P-loop containing nucleoside triphosphate hydrolases"/>
    <property type="match status" value="1"/>
</dbReference>
<keyword evidence="3" id="KW-0342">GTP-binding</keyword>
<dbReference type="Gene3D" id="3.40.50.300">
    <property type="entry name" value="P-loop containing nucleotide triphosphate hydrolases"/>
    <property type="match status" value="1"/>
</dbReference>
<dbReference type="PANTHER" id="PTHR24072">
    <property type="entry name" value="RHO FAMILY GTPASE"/>
    <property type="match status" value="1"/>
</dbReference>
<reference evidence="7" key="1">
    <citation type="submission" date="2017-02" db="UniProtKB">
        <authorList>
            <consortium name="WormBaseParasite"/>
        </authorList>
    </citation>
    <scope>IDENTIFICATION</scope>
</reference>
<reference evidence="5 6" key="2">
    <citation type="submission" date="2018-11" db="EMBL/GenBank/DDBJ databases">
        <authorList>
            <consortium name="Pathogen Informatics"/>
        </authorList>
    </citation>
    <scope>NUCLEOTIDE SEQUENCE [LARGE SCALE GENOMIC DNA]</scope>
</reference>
<dbReference type="SMART" id="SM00175">
    <property type="entry name" value="RAB"/>
    <property type="match status" value="1"/>
</dbReference>
<name>A0A0R3TDW6_RODNA</name>
<dbReference type="InterPro" id="IPR011992">
    <property type="entry name" value="EF-hand-dom_pair"/>
</dbReference>
<dbReference type="PRINTS" id="PR00449">
    <property type="entry name" value="RASTRNSFRMNG"/>
</dbReference>
<organism evidence="7">
    <name type="scientific">Rodentolepis nana</name>
    <name type="common">Dwarf tapeworm</name>
    <name type="synonym">Hymenolepis nana</name>
    <dbReference type="NCBI Taxonomy" id="102285"/>
    <lineage>
        <taxon>Eukaryota</taxon>
        <taxon>Metazoa</taxon>
        <taxon>Spiralia</taxon>
        <taxon>Lophotrochozoa</taxon>
        <taxon>Platyhelminthes</taxon>
        <taxon>Cestoda</taxon>
        <taxon>Eucestoda</taxon>
        <taxon>Cyclophyllidea</taxon>
        <taxon>Hymenolepididae</taxon>
        <taxon>Rodentolepis</taxon>
    </lineage>
</organism>
<dbReference type="InterPro" id="IPR001806">
    <property type="entry name" value="Small_GTPase"/>
</dbReference>
<dbReference type="GO" id="GO:0007264">
    <property type="term" value="P:small GTPase-mediated signal transduction"/>
    <property type="evidence" value="ECO:0007669"/>
    <property type="project" value="InterPro"/>
</dbReference>
<evidence type="ECO:0000256" key="1">
    <source>
        <dbReference type="ARBA" id="ARBA00022741"/>
    </source>
</evidence>
<proteinExistence type="predicted"/>
<evidence type="ECO:0000256" key="2">
    <source>
        <dbReference type="ARBA" id="ARBA00022837"/>
    </source>
</evidence>
<dbReference type="STRING" id="102285.A0A0R3TDW6"/>